<reference key="1">
    <citation type="journal article" date="2007" name="Nature">
        <title>The medaka draft genome and insights into vertebrate genome evolution.</title>
        <authorList>
            <person name="Kasahara M."/>
            <person name="Naruse K."/>
            <person name="Sasaki S."/>
            <person name="Nakatani Y."/>
            <person name="Qu W."/>
            <person name="Ahsan B."/>
            <person name="Yamada T."/>
            <person name="Nagayasu Y."/>
            <person name="Doi K."/>
            <person name="Kasai Y."/>
            <person name="Jindo T."/>
            <person name="Kobayashi D."/>
            <person name="Shimada A."/>
            <person name="Toyoda A."/>
            <person name="Kuroki Y."/>
            <person name="Fujiyama A."/>
            <person name="Sasaki T."/>
            <person name="Shimizu A."/>
            <person name="Asakawa S."/>
            <person name="Shimizu N."/>
            <person name="Hashimoto S."/>
            <person name="Yang J."/>
            <person name="Lee Y."/>
            <person name="Matsushima K."/>
            <person name="Sugano S."/>
            <person name="Sakaizumi M."/>
            <person name="Narita T."/>
            <person name="Ohishi K."/>
            <person name="Haga S."/>
            <person name="Ohta F."/>
            <person name="Nomoto H."/>
            <person name="Nogata K."/>
            <person name="Morishita T."/>
            <person name="Endo T."/>
            <person name="Shin-I T."/>
            <person name="Takeda H."/>
            <person name="Morishita S."/>
            <person name="Kohara Y."/>
        </authorList>
    </citation>
    <scope>NUCLEOTIDE SEQUENCE [LARGE SCALE GENOMIC DNA]</scope>
    <source>
        <strain>Hd-rR</strain>
    </source>
</reference>
<protein>
    <recommendedName>
        <fullName evidence="1">Reverse transcriptase domain-containing protein</fullName>
    </recommendedName>
</protein>
<dbReference type="InterPro" id="IPR043502">
    <property type="entry name" value="DNA/RNA_pol_sf"/>
</dbReference>
<dbReference type="CDD" id="cd09076">
    <property type="entry name" value="L1-EN"/>
    <property type="match status" value="1"/>
</dbReference>
<evidence type="ECO:0000313" key="2">
    <source>
        <dbReference type="Ensembl" id="ENSORLP00020018382.1"/>
    </source>
</evidence>
<reference evidence="2" key="3">
    <citation type="submission" date="2025-08" db="UniProtKB">
        <authorList>
            <consortium name="Ensembl"/>
        </authorList>
    </citation>
    <scope>IDENTIFICATION</scope>
    <source>
        <strain evidence="2">HNI</strain>
    </source>
</reference>
<name>A0A3P9LCR0_ORYLA</name>
<dbReference type="Pfam" id="PF03372">
    <property type="entry name" value="Exo_endo_phos"/>
    <property type="match status" value="1"/>
</dbReference>
<dbReference type="Proteomes" id="UP000265180">
    <property type="component" value="Chromosome 12"/>
</dbReference>
<dbReference type="Gene3D" id="3.60.10.10">
    <property type="entry name" value="Endonuclease/exonuclease/phosphatase"/>
    <property type="match status" value="1"/>
</dbReference>
<dbReference type="AlphaFoldDB" id="A0A3P9LCR0"/>
<dbReference type="SUPFAM" id="SSF56219">
    <property type="entry name" value="DNase I-like"/>
    <property type="match status" value="1"/>
</dbReference>
<accession>A0A3P9LCR0</accession>
<organism evidence="2 3">
    <name type="scientific">Oryzias latipes</name>
    <name type="common">Japanese rice fish</name>
    <name type="synonym">Japanese killifish</name>
    <dbReference type="NCBI Taxonomy" id="8090"/>
    <lineage>
        <taxon>Eukaryota</taxon>
        <taxon>Metazoa</taxon>
        <taxon>Chordata</taxon>
        <taxon>Craniata</taxon>
        <taxon>Vertebrata</taxon>
        <taxon>Euteleostomi</taxon>
        <taxon>Actinopterygii</taxon>
        <taxon>Neopterygii</taxon>
        <taxon>Teleostei</taxon>
        <taxon>Neoteleostei</taxon>
        <taxon>Acanthomorphata</taxon>
        <taxon>Ovalentaria</taxon>
        <taxon>Atherinomorphae</taxon>
        <taxon>Beloniformes</taxon>
        <taxon>Adrianichthyidae</taxon>
        <taxon>Oryziinae</taxon>
        <taxon>Oryzias</taxon>
    </lineage>
</organism>
<dbReference type="InterPro" id="IPR000477">
    <property type="entry name" value="RT_dom"/>
</dbReference>
<reference evidence="2 3" key="2">
    <citation type="submission" date="2017-04" db="EMBL/GenBank/DDBJ databases">
        <title>CpG methylation of centromeres and impact of large insertions on vertebrate speciation.</title>
        <authorList>
            <person name="Ichikawa K."/>
            <person name="Yoshimura J."/>
            <person name="Morishita S."/>
        </authorList>
    </citation>
    <scope>NUCLEOTIDE SEQUENCE</scope>
    <source>
        <strain evidence="2 3">HNI</strain>
    </source>
</reference>
<evidence type="ECO:0000313" key="3">
    <source>
        <dbReference type="Proteomes" id="UP000265180"/>
    </source>
</evidence>
<dbReference type="PANTHER" id="PTHR31635:SF196">
    <property type="entry name" value="REVERSE TRANSCRIPTASE DOMAIN-CONTAINING PROTEIN-RELATED"/>
    <property type="match status" value="1"/>
</dbReference>
<dbReference type="PANTHER" id="PTHR31635">
    <property type="entry name" value="REVERSE TRANSCRIPTASE DOMAIN-CONTAINING PROTEIN-RELATED"/>
    <property type="match status" value="1"/>
</dbReference>
<dbReference type="PROSITE" id="PS50878">
    <property type="entry name" value="RT_POL"/>
    <property type="match status" value="1"/>
</dbReference>
<sequence>MGVWNLVTYNVKGINNPIKRKKILGQFKKLHCAVALLQETHLSETEHLKLKREWVDQVYYSFCRNHRKRGVAILFNRSVYFNCEKIFQDKEGRYIMVVGTIEGLKLSILNVYAPNEDCPFFFKKLAHLVADKGEGIVIIGGDLNCVLNNKLDKLPMSSEPPNKMSKSVLNMIKELGLVDSWRHLHPNHKDFTFMSQVHGSYSRLDHFLITKTDIHKVKSCVIEPITISDHSPVVMTLDLGQEPCFRYWRINVSLLADISVREEIRSAIAEYFHFNDNGMISPSILWDAAKATIRGRLISIASKLKRERLQKQVQIENEIKKLEFEHKQQRKQVTLDKLKENRTKLDEILTYKAEGSLRFTNQKYYEFGNKASRLLSFQLKKTQASRIVPKIKQSNTNIVTNPRTISETFAKYYKQLYKNQVLEGKQEKIKEFFDKVSMTKLTPEEASRLIEPIGEEEVRATIGKLKQNKSPGTDGFAGEFYKVYVNELTPILCKLFNYVLDSANPPESWSEAIITVLHKEGKDPLQCSSYRPISLLCVDYKILTSILATRIQKYIKKLINPDQTGFILGRQGTNNVRRALNLQSLMAKSSQPSMLLSLDAEKAFDQVDWKYLEHTLMEMGFGEKLVNWFRLLYKNPRSRVRVNGHCSDFFNIERGVRQGDSLSPILFALSIEPLAQAIRRDDQIEGIEDGGGMNHKISLFADDILLFLKNPQTTIPRLLQCLNNYGNISGYKINQNKSEAMMTSGLWPTQLDKEVTLHWSKQGFRYLGVILTPQPTQLYDANYKNLLKQIKNDLIRWEILPLSLLGRVEAVRMNVLPRLLFLFQSLPVNIPVSTFNVLNKMITQFIWQRKRPRIRLKTLFLSKNKGGLALPNLKFYYWAAQLTAIVAWIREDEEVKWFKVEQGETKGVRLSTLPFTDLKSVNKIKIGNNWIKHTLKIWTVVKKMLLDTGSISRAMPIVGNIDFPPSMWDPTFKTWATKGLITLNQLFDGTELKSFSQLQRQFSLLPNDFYKYLKIRHYIMKHKERDRINKTPNCIEQYFTTIAEKNFPTHKHVSNLYKRLSTATGQHTYNIKEKWELESNCIIEDEQWDKLCEDSHIGINSQLWKEFDWKIKMRFFHTPLLISNFAKGSSTALCWRQCGKIGDHTHIFFDCPAICEFWKDIKREIEIIVNHDIPLSTLSYLLGVFPKDLDADQKYIMRILLLVANKTITGNWKNVTSPPVTEWKQRIKHVYLMEKMTALLQLKSDIFERRWHSVKIYLGL</sequence>
<dbReference type="Pfam" id="PF00078">
    <property type="entry name" value="RVT_1"/>
    <property type="match status" value="1"/>
</dbReference>
<proteinExistence type="predicted"/>
<reference evidence="2" key="4">
    <citation type="submission" date="2025-09" db="UniProtKB">
        <authorList>
            <consortium name="Ensembl"/>
        </authorList>
    </citation>
    <scope>IDENTIFICATION</scope>
    <source>
        <strain evidence="2">HNI</strain>
    </source>
</reference>
<dbReference type="GO" id="GO:0003824">
    <property type="term" value="F:catalytic activity"/>
    <property type="evidence" value="ECO:0007669"/>
    <property type="project" value="InterPro"/>
</dbReference>
<evidence type="ECO:0000259" key="1">
    <source>
        <dbReference type="PROSITE" id="PS50878"/>
    </source>
</evidence>
<dbReference type="Ensembl" id="ENSORLT00020027191.1">
    <property type="protein sequence ID" value="ENSORLP00020018382.1"/>
    <property type="gene ID" value="ENSORLG00020019330.1"/>
</dbReference>
<dbReference type="SUPFAM" id="SSF56672">
    <property type="entry name" value="DNA/RNA polymerases"/>
    <property type="match status" value="1"/>
</dbReference>
<dbReference type="InterPro" id="IPR036691">
    <property type="entry name" value="Endo/exonu/phosph_ase_sf"/>
</dbReference>
<dbReference type="InterPro" id="IPR005135">
    <property type="entry name" value="Endo/exonuclease/phosphatase"/>
</dbReference>
<dbReference type="CDD" id="cd01650">
    <property type="entry name" value="RT_nLTR_like"/>
    <property type="match status" value="1"/>
</dbReference>
<feature type="domain" description="Reverse transcriptase" evidence="1">
    <location>
        <begin position="498"/>
        <end position="771"/>
    </location>
</feature>